<evidence type="ECO:0000313" key="2">
    <source>
        <dbReference type="Proteomes" id="UP000662747"/>
    </source>
</evidence>
<keyword evidence="2" id="KW-1185">Reference proteome</keyword>
<sequence>MFSKYYLSELSYLREMGRAFGLANPSVAGLLVERGADPDVERLLEGFAFLTARIRERVDDDVPELVHGLTELLLPHYLRPLPASTIVEFSPHLRALRGRSRLAAGAEVASQPIDGTTCVFRTTTDVDLLPVQLTDALLDRASITAPVLRLFFQTTEQGRAEVFRPQGLRLFIHGELSAASVVLLWLLRYCRQVRVRGVSPEGEGRGDGFKLPANAIHPVGFDRDFKLLPWPRASEGYRHLQEYLTLPEKFLFFEVRGLDAAAGVKDDKFEIAFHLERPPPLDARIHREMFRLHCAPVVNLFSVPADPVLHEVLDKEHLLRASDLPANHAEVYSVDTVTGLQAGRNERRVYRPFFEFSHTAGGDAEQSFYRLRRVHSPLDDGIDTYITVETPRDVAPVLGSEEALSIDLTCTNRSLPSRLQVGDLTASTAASPTQAKFKNISPVSRPARAPLGSELHWRLLSHLAINQHSLADAAALRRLMDLYNFHSLTDNLAARASRLRINAIRAVETKPVTRFLEGAPLRGHRTRVDLDEENFMGVGDSFLFGCILEELLASHVTINSFNELSIRLHPSQTEYTWLPRNGTQTLL</sequence>
<evidence type="ECO:0000313" key="1">
    <source>
        <dbReference type="EMBL" id="QSQ24819.1"/>
    </source>
</evidence>
<proteinExistence type="predicted"/>
<dbReference type="Proteomes" id="UP000662747">
    <property type="component" value="Chromosome"/>
</dbReference>
<gene>
    <name evidence="1" type="primary">tssF</name>
    <name evidence="1" type="ORF">JY651_07725</name>
</gene>
<dbReference type="PANTHER" id="PTHR35370">
    <property type="entry name" value="CYTOPLASMIC PROTEIN-RELATED-RELATED"/>
    <property type="match status" value="1"/>
</dbReference>
<dbReference type="NCBIfam" id="TIGR03359">
    <property type="entry name" value="VI_chp_6"/>
    <property type="match status" value="1"/>
</dbReference>
<dbReference type="PIRSF" id="PIRSF028304">
    <property type="entry name" value="UCP028304"/>
    <property type="match status" value="1"/>
</dbReference>
<dbReference type="PANTHER" id="PTHR35370:SF1">
    <property type="entry name" value="TYPE VI SECRETION SYSTEM COMPONENT TSSF1"/>
    <property type="match status" value="1"/>
</dbReference>
<protein>
    <submittedName>
        <fullName evidence="1">Type VI secretion system baseplate subunit TssF</fullName>
    </submittedName>
</protein>
<dbReference type="RefSeq" id="WP_206726380.1">
    <property type="nucleotide sequence ID" value="NZ_CP071090.1"/>
</dbReference>
<dbReference type="EMBL" id="CP071090">
    <property type="protein sequence ID" value="QSQ24819.1"/>
    <property type="molecule type" value="Genomic_DNA"/>
</dbReference>
<reference evidence="1 2" key="1">
    <citation type="submission" date="2021-02" db="EMBL/GenBank/DDBJ databases">
        <title>De Novo genome assembly of isolated myxobacteria.</title>
        <authorList>
            <person name="Stevens D.C."/>
        </authorList>
    </citation>
    <scope>NUCLEOTIDE SEQUENCE [LARGE SCALE GENOMIC DNA]</scope>
    <source>
        <strain evidence="2">SCPEA02</strain>
    </source>
</reference>
<dbReference type="Pfam" id="PF05947">
    <property type="entry name" value="T6SS_TssF"/>
    <property type="match status" value="1"/>
</dbReference>
<dbReference type="InterPro" id="IPR010272">
    <property type="entry name" value="T6SS_TssF"/>
</dbReference>
<name>A0ABX7P2X0_9BACT</name>
<organism evidence="1 2">
    <name type="scientific">Pyxidicoccus parkwayensis</name>
    <dbReference type="NCBI Taxonomy" id="2813578"/>
    <lineage>
        <taxon>Bacteria</taxon>
        <taxon>Pseudomonadati</taxon>
        <taxon>Myxococcota</taxon>
        <taxon>Myxococcia</taxon>
        <taxon>Myxococcales</taxon>
        <taxon>Cystobacterineae</taxon>
        <taxon>Myxococcaceae</taxon>
        <taxon>Pyxidicoccus</taxon>
    </lineage>
</organism>
<accession>A0ABX7P2X0</accession>